<dbReference type="InterPro" id="IPR010985">
    <property type="entry name" value="Ribbon_hlx_hlx"/>
</dbReference>
<dbReference type="EMBL" id="VSSQ01041480">
    <property type="protein sequence ID" value="MPM94921.1"/>
    <property type="molecule type" value="Genomic_DNA"/>
</dbReference>
<name>A0A645E039_9ZZZZ</name>
<evidence type="ECO:0000313" key="1">
    <source>
        <dbReference type="EMBL" id="MPM94921.1"/>
    </source>
</evidence>
<dbReference type="AlphaFoldDB" id="A0A645E039"/>
<dbReference type="Gene3D" id="1.10.1220.10">
    <property type="entry name" value="Met repressor-like"/>
    <property type="match status" value="1"/>
</dbReference>
<proteinExistence type="predicted"/>
<dbReference type="SUPFAM" id="SSF47598">
    <property type="entry name" value="Ribbon-helix-helix"/>
    <property type="match status" value="1"/>
</dbReference>
<reference evidence="1" key="1">
    <citation type="submission" date="2019-08" db="EMBL/GenBank/DDBJ databases">
        <authorList>
            <person name="Kucharzyk K."/>
            <person name="Murdoch R.W."/>
            <person name="Higgins S."/>
            <person name="Loffler F."/>
        </authorList>
    </citation>
    <scope>NUCLEOTIDE SEQUENCE</scope>
</reference>
<dbReference type="GO" id="GO:0006355">
    <property type="term" value="P:regulation of DNA-templated transcription"/>
    <property type="evidence" value="ECO:0007669"/>
    <property type="project" value="InterPro"/>
</dbReference>
<accession>A0A645E039</accession>
<organism evidence="1">
    <name type="scientific">bioreactor metagenome</name>
    <dbReference type="NCBI Taxonomy" id="1076179"/>
    <lineage>
        <taxon>unclassified sequences</taxon>
        <taxon>metagenomes</taxon>
        <taxon>ecological metagenomes</taxon>
    </lineage>
</organism>
<sequence length="96" mass="11271">MLYICDMKYNNMEKEVLINRKQTAFRLREDLLNKIKEEAKKENRSINNYVETILLDVIYREPNETTLEAIREAKQGKLAGTIDTTDMETLIQSVSE</sequence>
<gene>
    <name evidence="1" type="ORF">SDC9_142070</name>
</gene>
<dbReference type="InterPro" id="IPR013321">
    <property type="entry name" value="Arc_rbn_hlx_hlx"/>
</dbReference>
<comment type="caution">
    <text evidence="1">The sequence shown here is derived from an EMBL/GenBank/DDBJ whole genome shotgun (WGS) entry which is preliminary data.</text>
</comment>
<evidence type="ECO:0008006" key="2">
    <source>
        <dbReference type="Google" id="ProtNLM"/>
    </source>
</evidence>
<protein>
    <recommendedName>
        <fullName evidence="2">Arc-like DNA binding domain-containing protein</fullName>
    </recommendedName>
</protein>